<sequence>MIHLDLDVLDPKELYIAVGNTGKMSLAQISHIIQDVAKEYDVVGLTIAEHFPKTQIILRQLLQDLPLIKD</sequence>
<dbReference type="SUPFAM" id="SSF52768">
    <property type="entry name" value="Arginase/deacetylase"/>
    <property type="match status" value="1"/>
</dbReference>
<evidence type="ECO:0000313" key="2">
    <source>
        <dbReference type="Proteomes" id="UP000256424"/>
    </source>
</evidence>
<evidence type="ECO:0008006" key="3">
    <source>
        <dbReference type="Google" id="ProtNLM"/>
    </source>
</evidence>
<dbReference type="Gene3D" id="3.40.800.10">
    <property type="entry name" value="Ureohydrolase domain"/>
    <property type="match status" value="1"/>
</dbReference>
<comment type="caution">
    <text evidence="1">The sequence shown here is derived from an EMBL/GenBank/DDBJ whole genome shotgun (WGS) entry which is preliminary data.</text>
</comment>
<gene>
    <name evidence="1" type="ORF">CQA66_04010</name>
</gene>
<dbReference type="InterPro" id="IPR023696">
    <property type="entry name" value="Ureohydrolase_dom_sf"/>
</dbReference>
<protein>
    <recommendedName>
        <fullName evidence="3">Arginase</fullName>
    </recommendedName>
</protein>
<evidence type="ECO:0000313" key="1">
    <source>
        <dbReference type="EMBL" id="RDU72763.1"/>
    </source>
</evidence>
<accession>A0A3D8J5L8</accession>
<dbReference type="Proteomes" id="UP000256424">
    <property type="component" value="Unassembled WGS sequence"/>
</dbReference>
<keyword evidence="2" id="KW-1185">Reference proteome</keyword>
<reference evidence="1 2" key="1">
    <citation type="submission" date="2018-04" db="EMBL/GenBank/DDBJ databases">
        <title>Novel Campyloabacter and Helicobacter Species and Strains.</title>
        <authorList>
            <person name="Mannion A.J."/>
            <person name="Shen Z."/>
            <person name="Fox J.G."/>
        </authorList>
    </citation>
    <scope>NUCLEOTIDE SEQUENCE [LARGE SCALE GENOMIC DNA]</scope>
    <source>
        <strain evidence="1 2">MIT 97-5075</strain>
    </source>
</reference>
<name>A0A3D8J5L8_9HELI</name>
<organism evidence="1 2">
    <name type="scientific">Helicobacter aurati</name>
    <dbReference type="NCBI Taxonomy" id="137778"/>
    <lineage>
        <taxon>Bacteria</taxon>
        <taxon>Pseudomonadati</taxon>
        <taxon>Campylobacterota</taxon>
        <taxon>Epsilonproteobacteria</taxon>
        <taxon>Campylobacterales</taxon>
        <taxon>Helicobacteraceae</taxon>
        <taxon>Helicobacter</taxon>
    </lineage>
</organism>
<proteinExistence type="predicted"/>
<dbReference type="EMBL" id="NXLW01000005">
    <property type="protein sequence ID" value="RDU72763.1"/>
    <property type="molecule type" value="Genomic_DNA"/>
</dbReference>
<dbReference type="AlphaFoldDB" id="A0A3D8J5L8"/>